<organism evidence="2 3">
    <name type="scientific">Daphnia sinensis</name>
    <dbReference type="NCBI Taxonomy" id="1820382"/>
    <lineage>
        <taxon>Eukaryota</taxon>
        <taxon>Metazoa</taxon>
        <taxon>Ecdysozoa</taxon>
        <taxon>Arthropoda</taxon>
        <taxon>Crustacea</taxon>
        <taxon>Branchiopoda</taxon>
        <taxon>Diplostraca</taxon>
        <taxon>Cladocera</taxon>
        <taxon>Anomopoda</taxon>
        <taxon>Daphniidae</taxon>
        <taxon>Daphnia</taxon>
        <taxon>Daphnia similis group</taxon>
    </lineage>
</organism>
<protein>
    <submittedName>
        <fullName evidence="2">Uncharacterized protein</fullName>
    </submittedName>
</protein>
<comment type="caution">
    <text evidence="2">The sequence shown here is derived from an EMBL/GenBank/DDBJ whole genome shotgun (WGS) entry which is preliminary data.</text>
</comment>
<dbReference type="Proteomes" id="UP000820818">
    <property type="component" value="Linkage Group LG1"/>
</dbReference>
<dbReference type="EMBL" id="WJBH02000001">
    <property type="protein sequence ID" value="KAI9564950.1"/>
    <property type="molecule type" value="Genomic_DNA"/>
</dbReference>
<evidence type="ECO:0000256" key="1">
    <source>
        <dbReference type="SAM" id="SignalP"/>
    </source>
</evidence>
<gene>
    <name evidence="2" type="ORF">GHT06_008691</name>
</gene>
<reference evidence="2 3" key="1">
    <citation type="submission" date="2022-05" db="EMBL/GenBank/DDBJ databases">
        <title>A multi-omics perspective on studying reproductive biology in Daphnia sinensis.</title>
        <authorList>
            <person name="Jia J."/>
        </authorList>
    </citation>
    <scope>NUCLEOTIDE SEQUENCE [LARGE SCALE GENOMIC DNA]</scope>
    <source>
        <strain evidence="2 3">WSL</strain>
    </source>
</reference>
<feature type="signal peptide" evidence="1">
    <location>
        <begin position="1"/>
        <end position="21"/>
    </location>
</feature>
<dbReference type="AlphaFoldDB" id="A0AAD5LMW0"/>
<name>A0AAD5LMW0_9CRUS</name>
<evidence type="ECO:0000313" key="3">
    <source>
        <dbReference type="Proteomes" id="UP000820818"/>
    </source>
</evidence>
<feature type="chain" id="PRO_5042003996" evidence="1">
    <location>
        <begin position="22"/>
        <end position="100"/>
    </location>
</feature>
<evidence type="ECO:0000313" key="2">
    <source>
        <dbReference type="EMBL" id="KAI9564950.1"/>
    </source>
</evidence>
<sequence>MDRITIISLLVIALMAVMGSARPSVPYGYGKDYTGAGYGGHGFIDYHVPRYGPGYDKYIYGNYEGHAGDYDYSKILNSYHEGNKDYLQTPYGYGGTYGKY</sequence>
<keyword evidence="1" id="KW-0732">Signal</keyword>
<accession>A0AAD5LMW0</accession>
<keyword evidence="3" id="KW-1185">Reference proteome</keyword>
<proteinExistence type="predicted"/>